<dbReference type="SUPFAM" id="SSF49764">
    <property type="entry name" value="HSP20-like chaperones"/>
    <property type="match status" value="1"/>
</dbReference>
<dbReference type="Gene3D" id="2.60.40.790">
    <property type="match status" value="1"/>
</dbReference>
<sequence>MADGILGHPFRRLFWSPPIFREWSGSPALMDWLESPTAHIFKFVVWVGEFVYIGYNKEDIKVQIQDGNIMHIKGEGIKEESHTKDTVWHVAERGTGKAEFSREIELPENVKIEQIKAQ</sequence>
<evidence type="ECO:0000256" key="2">
    <source>
        <dbReference type="PROSITE-ProRule" id="PRU00285"/>
    </source>
</evidence>
<protein>
    <recommendedName>
        <fullName evidence="4">SHSP domain-containing protein</fullName>
    </recommendedName>
</protein>
<evidence type="ECO:0000313" key="5">
    <source>
        <dbReference type="EMBL" id="MBA0769737.1"/>
    </source>
</evidence>
<comment type="similarity">
    <text evidence="2 3">Belongs to the small heat shock protein (HSP20) family.</text>
</comment>
<feature type="non-terminal residue" evidence="5">
    <location>
        <position position="1"/>
    </location>
</feature>
<evidence type="ECO:0000259" key="4">
    <source>
        <dbReference type="PROSITE" id="PS01031"/>
    </source>
</evidence>
<name>A0A7J9E9N9_9ROSI</name>
<gene>
    <name evidence="5" type="ORF">Gotri_018437</name>
</gene>
<organism evidence="5 6">
    <name type="scientific">Gossypium trilobum</name>
    <dbReference type="NCBI Taxonomy" id="34281"/>
    <lineage>
        <taxon>Eukaryota</taxon>
        <taxon>Viridiplantae</taxon>
        <taxon>Streptophyta</taxon>
        <taxon>Embryophyta</taxon>
        <taxon>Tracheophyta</taxon>
        <taxon>Spermatophyta</taxon>
        <taxon>Magnoliopsida</taxon>
        <taxon>eudicotyledons</taxon>
        <taxon>Gunneridae</taxon>
        <taxon>Pentapetalae</taxon>
        <taxon>rosids</taxon>
        <taxon>malvids</taxon>
        <taxon>Malvales</taxon>
        <taxon>Malvaceae</taxon>
        <taxon>Malvoideae</taxon>
        <taxon>Gossypium</taxon>
    </lineage>
</organism>
<evidence type="ECO:0000256" key="3">
    <source>
        <dbReference type="RuleBase" id="RU003616"/>
    </source>
</evidence>
<accession>A0A7J9E9N9</accession>
<dbReference type="PROSITE" id="PS01031">
    <property type="entry name" value="SHSP"/>
    <property type="match status" value="1"/>
</dbReference>
<dbReference type="EMBL" id="JABEZW010000007">
    <property type="protein sequence ID" value="MBA0769737.1"/>
    <property type="molecule type" value="Genomic_DNA"/>
</dbReference>
<dbReference type="PANTHER" id="PTHR11527">
    <property type="entry name" value="HEAT-SHOCK PROTEIN 20 FAMILY MEMBER"/>
    <property type="match status" value="1"/>
</dbReference>
<dbReference type="InterPro" id="IPR002068">
    <property type="entry name" value="A-crystallin/Hsp20_dom"/>
</dbReference>
<comment type="caution">
    <text evidence="5">The sequence shown here is derived from an EMBL/GenBank/DDBJ whole genome shotgun (WGS) entry which is preliminary data.</text>
</comment>
<dbReference type="Proteomes" id="UP000593568">
    <property type="component" value="Unassembled WGS sequence"/>
</dbReference>
<keyword evidence="6" id="KW-1185">Reference proteome</keyword>
<evidence type="ECO:0000313" key="6">
    <source>
        <dbReference type="Proteomes" id="UP000593568"/>
    </source>
</evidence>
<evidence type="ECO:0000256" key="1">
    <source>
        <dbReference type="ARBA" id="ARBA00023016"/>
    </source>
</evidence>
<dbReference type="AlphaFoldDB" id="A0A7J9E9N9"/>
<reference evidence="5 6" key="1">
    <citation type="journal article" date="2019" name="Genome Biol. Evol.">
        <title>Insights into the evolution of the New World diploid cottons (Gossypium, subgenus Houzingenia) based on genome sequencing.</title>
        <authorList>
            <person name="Grover C.E."/>
            <person name="Arick M.A. 2nd"/>
            <person name="Thrash A."/>
            <person name="Conover J.L."/>
            <person name="Sanders W.S."/>
            <person name="Peterson D.G."/>
            <person name="Frelichowski J.E."/>
            <person name="Scheffler J.A."/>
            <person name="Scheffler B.E."/>
            <person name="Wendel J.F."/>
        </authorList>
    </citation>
    <scope>NUCLEOTIDE SEQUENCE [LARGE SCALE GENOMIC DNA]</scope>
    <source>
        <strain evidence="5">8</strain>
        <tissue evidence="5">Leaf</tissue>
    </source>
</reference>
<dbReference type="InterPro" id="IPR008978">
    <property type="entry name" value="HSP20-like_chaperone"/>
</dbReference>
<keyword evidence="1" id="KW-0346">Stress response</keyword>
<feature type="domain" description="SHSP" evidence="4">
    <location>
        <begin position="23"/>
        <end position="118"/>
    </location>
</feature>
<dbReference type="InterPro" id="IPR031107">
    <property type="entry name" value="Small_HSP"/>
</dbReference>
<proteinExistence type="inferred from homology"/>
<dbReference type="Pfam" id="PF00011">
    <property type="entry name" value="HSP20"/>
    <property type="match status" value="1"/>
</dbReference>